<dbReference type="InterPro" id="IPR011663">
    <property type="entry name" value="UTRA"/>
</dbReference>
<comment type="caution">
    <text evidence="2">The sequence shown here is derived from an EMBL/GenBank/DDBJ whole genome shotgun (WGS) entry which is preliminary data.</text>
</comment>
<proteinExistence type="predicted"/>
<dbReference type="Proteomes" id="UP000246410">
    <property type="component" value="Unassembled WGS sequence"/>
</dbReference>
<protein>
    <submittedName>
        <fullName evidence="2">UTRA domain-containing protein</fullName>
    </submittedName>
</protein>
<sequence length="127" mass="14386">MLQRDYRTMLDHEGMPLNLSTSYLSYELAAKNPELLNDSNEPWPGGTQHQLFTIGIEVDRVDETISTRPPTVAETEELDLSTGVSVFVVQKRTIDTTGRTVEFSDVILPGDRTELVFSTKLNRWDAR</sequence>
<dbReference type="Pfam" id="PF07702">
    <property type="entry name" value="UTRA"/>
    <property type="match status" value="1"/>
</dbReference>
<dbReference type="GO" id="GO:0003677">
    <property type="term" value="F:DNA binding"/>
    <property type="evidence" value="ECO:0007669"/>
    <property type="project" value="InterPro"/>
</dbReference>
<dbReference type="PANTHER" id="PTHR44846:SF17">
    <property type="entry name" value="GNTR-FAMILY TRANSCRIPTIONAL REGULATOR"/>
    <property type="match status" value="1"/>
</dbReference>
<name>A0A317NVJ3_9NOCA</name>
<evidence type="ECO:0000313" key="2">
    <source>
        <dbReference type="EMBL" id="PWV77838.1"/>
    </source>
</evidence>
<dbReference type="InterPro" id="IPR050679">
    <property type="entry name" value="Bact_HTH_transcr_reg"/>
</dbReference>
<feature type="domain" description="UbiC transcription regulator-associated" evidence="1">
    <location>
        <begin position="15"/>
        <end position="113"/>
    </location>
</feature>
<keyword evidence="3" id="KW-1185">Reference proteome</keyword>
<evidence type="ECO:0000259" key="1">
    <source>
        <dbReference type="Pfam" id="PF07702"/>
    </source>
</evidence>
<organism evidence="2 3">
    <name type="scientific">Nocardia neocaledoniensis</name>
    <dbReference type="NCBI Taxonomy" id="236511"/>
    <lineage>
        <taxon>Bacteria</taxon>
        <taxon>Bacillati</taxon>
        <taxon>Actinomycetota</taxon>
        <taxon>Actinomycetes</taxon>
        <taxon>Mycobacteriales</taxon>
        <taxon>Nocardiaceae</taxon>
        <taxon>Nocardia</taxon>
    </lineage>
</organism>
<dbReference type="PANTHER" id="PTHR44846">
    <property type="entry name" value="MANNOSYL-D-GLYCERATE TRANSPORT/METABOLISM SYSTEM REPRESSOR MNGR-RELATED"/>
    <property type="match status" value="1"/>
</dbReference>
<dbReference type="GO" id="GO:0045892">
    <property type="term" value="P:negative regulation of DNA-templated transcription"/>
    <property type="evidence" value="ECO:0007669"/>
    <property type="project" value="TreeGrafter"/>
</dbReference>
<dbReference type="Gene3D" id="3.40.1410.10">
    <property type="entry name" value="Chorismate lyase-like"/>
    <property type="match status" value="1"/>
</dbReference>
<gene>
    <name evidence="2" type="ORF">DFR69_103438</name>
</gene>
<dbReference type="InterPro" id="IPR028978">
    <property type="entry name" value="Chorismate_lyase_/UTRA_dom_sf"/>
</dbReference>
<dbReference type="AlphaFoldDB" id="A0A317NVJ3"/>
<evidence type="ECO:0000313" key="3">
    <source>
        <dbReference type="Proteomes" id="UP000246410"/>
    </source>
</evidence>
<dbReference type="SUPFAM" id="SSF64288">
    <property type="entry name" value="Chorismate lyase-like"/>
    <property type="match status" value="1"/>
</dbReference>
<reference evidence="2 3" key="1">
    <citation type="submission" date="2018-05" db="EMBL/GenBank/DDBJ databases">
        <title>Genomic Encyclopedia of Type Strains, Phase IV (KMG-IV): sequencing the most valuable type-strain genomes for metagenomic binning, comparative biology and taxonomic classification.</title>
        <authorList>
            <person name="Goeker M."/>
        </authorList>
    </citation>
    <scope>NUCLEOTIDE SEQUENCE [LARGE SCALE GENOMIC DNA]</scope>
    <source>
        <strain evidence="2 3">DSM 44717</strain>
    </source>
</reference>
<accession>A0A317NVJ3</accession>
<dbReference type="EMBL" id="QGTL01000003">
    <property type="protein sequence ID" value="PWV77838.1"/>
    <property type="molecule type" value="Genomic_DNA"/>
</dbReference>